<sequence length="295" mass="34522">MQVNPINKIFKNAVQHMYNTYESKYIDAIDEQKALQQVLKIDFTQNLEAAVDDQMKEQLSTNYKEAVKQIENRFQQLKRYYAEFVYKSLDQFKCEQIDILIQIVLPQQNIQFSWPFKVNNRISSIAEVIQQHFNQQNDPIQNFDPNKLQIVFCKPQDLYKINQQVVQNDLDSISQQYQIYAMNSEIFLASLGQVKQGSIIVVIGNIILKSQQPKECITYKFNKDRLVDYFSCQQCNIHWVCSICKIFAIKGINQMCIDNKQNQIGLVVIVYQRGSVSHQIKIINDYKINNIIVAV</sequence>
<dbReference type="OrthoDB" id="6105938at2759"/>
<organism evidence="1 2">
    <name type="scientific">Paramecium sonneborni</name>
    <dbReference type="NCBI Taxonomy" id="65129"/>
    <lineage>
        <taxon>Eukaryota</taxon>
        <taxon>Sar</taxon>
        <taxon>Alveolata</taxon>
        <taxon>Ciliophora</taxon>
        <taxon>Intramacronucleata</taxon>
        <taxon>Oligohymenophorea</taxon>
        <taxon>Peniculida</taxon>
        <taxon>Parameciidae</taxon>
        <taxon>Paramecium</taxon>
    </lineage>
</organism>
<gene>
    <name evidence="1" type="ORF">PSON_ATCC_30995.1.T0180362</name>
</gene>
<dbReference type="Proteomes" id="UP000692954">
    <property type="component" value="Unassembled WGS sequence"/>
</dbReference>
<name>A0A8S1LHH3_9CILI</name>
<dbReference type="AlphaFoldDB" id="A0A8S1LHH3"/>
<dbReference type="EMBL" id="CAJJDN010000018">
    <property type="protein sequence ID" value="CAD8064176.1"/>
    <property type="molecule type" value="Genomic_DNA"/>
</dbReference>
<comment type="caution">
    <text evidence="1">The sequence shown here is derived from an EMBL/GenBank/DDBJ whole genome shotgun (WGS) entry which is preliminary data.</text>
</comment>
<keyword evidence="2" id="KW-1185">Reference proteome</keyword>
<proteinExistence type="predicted"/>
<evidence type="ECO:0000313" key="1">
    <source>
        <dbReference type="EMBL" id="CAD8064176.1"/>
    </source>
</evidence>
<accession>A0A8S1LHH3</accession>
<protein>
    <submittedName>
        <fullName evidence="1">Uncharacterized protein</fullName>
    </submittedName>
</protein>
<evidence type="ECO:0000313" key="2">
    <source>
        <dbReference type="Proteomes" id="UP000692954"/>
    </source>
</evidence>
<reference evidence="1" key="1">
    <citation type="submission" date="2021-01" db="EMBL/GenBank/DDBJ databases">
        <authorList>
            <consortium name="Genoscope - CEA"/>
            <person name="William W."/>
        </authorList>
    </citation>
    <scope>NUCLEOTIDE SEQUENCE</scope>
</reference>